<accession>A0A243RB70</accession>
<dbReference type="Proteomes" id="UP000195105">
    <property type="component" value="Unassembled WGS sequence"/>
</dbReference>
<dbReference type="Gene3D" id="3.10.450.50">
    <property type="match status" value="1"/>
</dbReference>
<protein>
    <submittedName>
        <fullName evidence="1">Isomerase</fullName>
    </submittedName>
</protein>
<sequence>MRFWNAGTEPEQRRLAAAALADGVEYRAEIGILSGAQALMDFRNQFVAHMGTAALRLRERPQVHHHRARLQWEILTGDGDGASFATGTDVIQLDQDGRISSVTVFLDRAPAGFDAEAHH</sequence>
<comment type="caution">
    <text evidence="1">The sequence shown here is derived from an EMBL/GenBank/DDBJ whole genome shotgun (WGS) entry which is preliminary data.</text>
</comment>
<dbReference type="EMBL" id="NGFN01000431">
    <property type="protein sequence ID" value="OUC91921.1"/>
    <property type="molecule type" value="Genomic_DNA"/>
</dbReference>
<dbReference type="InterPro" id="IPR032710">
    <property type="entry name" value="NTF2-like_dom_sf"/>
</dbReference>
<evidence type="ECO:0000313" key="2">
    <source>
        <dbReference type="Proteomes" id="UP000195105"/>
    </source>
</evidence>
<name>A0A243RB70_9ACTN</name>
<evidence type="ECO:0000313" key="1">
    <source>
        <dbReference type="EMBL" id="OUC91921.1"/>
    </source>
</evidence>
<keyword evidence="1" id="KW-0413">Isomerase</keyword>
<proteinExistence type="predicted"/>
<dbReference type="SUPFAM" id="SSF54427">
    <property type="entry name" value="NTF2-like"/>
    <property type="match status" value="1"/>
</dbReference>
<dbReference type="AlphaFoldDB" id="A0A243RB70"/>
<dbReference type="GO" id="GO:0016853">
    <property type="term" value="F:isomerase activity"/>
    <property type="evidence" value="ECO:0007669"/>
    <property type="project" value="UniProtKB-KW"/>
</dbReference>
<keyword evidence="2" id="KW-1185">Reference proteome</keyword>
<reference evidence="1 2" key="1">
    <citation type="submission" date="2017-05" db="EMBL/GenBank/DDBJ databases">
        <title>Biotechnological potential of actinobacteria isolated from South African environments.</title>
        <authorList>
            <person name="Le Roes-Hill M."/>
            <person name="Prins A."/>
            <person name="Durrell K.A."/>
        </authorList>
    </citation>
    <scope>NUCLEOTIDE SEQUENCE [LARGE SCALE GENOMIC DNA]</scope>
    <source>
        <strain evidence="1 2">HMC13</strain>
    </source>
</reference>
<organism evidence="1 2">
    <name type="scientific">Streptomyces swartbergensis</name>
    <dbReference type="NCBI Taxonomy" id="487165"/>
    <lineage>
        <taxon>Bacteria</taxon>
        <taxon>Bacillati</taxon>
        <taxon>Actinomycetota</taxon>
        <taxon>Actinomycetes</taxon>
        <taxon>Kitasatosporales</taxon>
        <taxon>Streptomycetaceae</taxon>
        <taxon>Streptomyces</taxon>
    </lineage>
</organism>
<gene>
    <name evidence="1" type="ORF">CA983_38845</name>
</gene>